<keyword evidence="2" id="KW-1185">Reference proteome</keyword>
<dbReference type="Proteomes" id="UP001331761">
    <property type="component" value="Unassembled WGS sequence"/>
</dbReference>
<dbReference type="AlphaFoldDB" id="A0AAN8EV38"/>
<dbReference type="GO" id="GO:0003887">
    <property type="term" value="F:DNA-directed DNA polymerase activity"/>
    <property type="evidence" value="ECO:0007669"/>
    <property type="project" value="TreeGrafter"/>
</dbReference>
<dbReference type="PANTHER" id="PTHR10267:SF0">
    <property type="entry name" value="DNA POLYMERASE SUBUNIT GAMMA-1"/>
    <property type="match status" value="1"/>
</dbReference>
<organism evidence="1 2">
    <name type="scientific">Trichostrongylus colubriformis</name>
    <name type="common">Black scour worm</name>
    <dbReference type="NCBI Taxonomy" id="6319"/>
    <lineage>
        <taxon>Eukaryota</taxon>
        <taxon>Metazoa</taxon>
        <taxon>Ecdysozoa</taxon>
        <taxon>Nematoda</taxon>
        <taxon>Chromadorea</taxon>
        <taxon>Rhabditida</taxon>
        <taxon>Rhabditina</taxon>
        <taxon>Rhabditomorpha</taxon>
        <taxon>Strongyloidea</taxon>
        <taxon>Trichostrongylidae</taxon>
        <taxon>Trichostrongylus</taxon>
    </lineage>
</organism>
<proteinExistence type="predicted"/>
<dbReference type="GO" id="GO:0006264">
    <property type="term" value="P:mitochondrial DNA replication"/>
    <property type="evidence" value="ECO:0007669"/>
    <property type="project" value="TreeGrafter"/>
</dbReference>
<gene>
    <name evidence="1" type="ORF">GCK32_016060</name>
</gene>
<dbReference type="GO" id="GO:0008408">
    <property type="term" value="F:3'-5' exonuclease activity"/>
    <property type="evidence" value="ECO:0007669"/>
    <property type="project" value="TreeGrafter"/>
</dbReference>
<dbReference type="GO" id="GO:0003677">
    <property type="term" value="F:DNA binding"/>
    <property type="evidence" value="ECO:0007669"/>
    <property type="project" value="InterPro"/>
</dbReference>
<dbReference type="EMBL" id="WIXE01023343">
    <property type="protein sequence ID" value="KAK5966592.1"/>
    <property type="molecule type" value="Genomic_DNA"/>
</dbReference>
<dbReference type="PANTHER" id="PTHR10267">
    <property type="entry name" value="DNA POLYMERASE SUBUNIT GAMMA-1"/>
    <property type="match status" value="1"/>
</dbReference>
<dbReference type="GO" id="GO:0005760">
    <property type="term" value="C:gamma DNA polymerase complex"/>
    <property type="evidence" value="ECO:0007669"/>
    <property type="project" value="InterPro"/>
</dbReference>
<evidence type="ECO:0000313" key="2">
    <source>
        <dbReference type="Proteomes" id="UP001331761"/>
    </source>
</evidence>
<accession>A0AAN8EV38</accession>
<comment type="caution">
    <text evidence="1">The sequence shown here is derived from an EMBL/GenBank/DDBJ whole genome shotgun (WGS) entry which is preliminary data.</text>
</comment>
<reference evidence="1 2" key="1">
    <citation type="submission" date="2019-10" db="EMBL/GenBank/DDBJ databases">
        <title>Assembly and Annotation for the nematode Trichostrongylus colubriformis.</title>
        <authorList>
            <person name="Martin J."/>
        </authorList>
    </citation>
    <scope>NUCLEOTIDE SEQUENCE [LARGE SCALE GENOMIC DNA]</scope>
    <source>
        <strain evidence="1">G859</strain>
        <tissue evidence="1">Whole worm</tissue>
    </source>
</reference>
<name>A0AAN8EV38_TRICO</name>
<protein>
    <submittedName>
        <fullName evidence="1">Uncharacterized protein</fullName>
    </submittedName>
</protein>
<sequence>MDGEARMDAWLFDVDWAIKGGLEFPEWYFKLFSKRGNVYLDKESLTSEDVVMKSAYVPLIFGMTYGPYPLHRSRYLGWGYLVPNERAASLDEVPTAGPKSHKEYEHICEVIRKNIKEFGNMEPFGKAHDFGFFHFYQLPHPILGQNVGDPLGKHFLRYIDSKVLRPTRHVHEFFILLEALKTTKFWTNYA</sequence>
<evidence type="ECO:0000313" key="1">
    <source>
        <dbReference type="EMBL" id="KAK5966592.1"/>
    </source>
</evidence>
<dbReference type="InterPro" id="IPR002297">
    <property type="entry name" value="DNA-dir_DNA_pol_A_mt"/>
</dbReference>